<evidence type="ECO:0000313" key="3">
    <source>
        <dbReference type="Proteomes" id="UP001206067"/>
    </source>
</evidence>
<keyword evidence="3" id="KW-1185">Reference proteome</keyword>
<dbReference type="InterPro" id="IPR025514">
    <property type="entry name" value="DUF4402"/>
</dbReference>
<feature type="chain" id="PRO_5045131092" evidence="1">
    <location>
        <begin position="29"/>
        <end position="182"/>
    </location>
</feature>
<proteinExistence type="predicted"/>
<dbReference type="Proteomes" id="UP001206067">
    <property type="component" value="Unassembled WGS sequence"/>
</dbReference>
<evidence type="ECO:0000256" key="1">
    <source>
        <dbReference type="SAM" id="SignalP"/>
    </source>
</evidence>
<dbReference type="RefSeq" id="WP_257597079.1">
    <property type="nucleotide sequence ID" value="NZ_JANKHH010000008.1"/>
</dbReference>
<evidence type="ECO:0000313" key="2">
    <source>
        <dbReference type="EMBL" id="MCR2835187.1"/>
    </source>
</evidence>
<gene>
    <name evidence="2" type="ORF">NSO95_14655</name>
</gene>
<sequence length="182" mass="19188">MTLRTVFGPAWRMAAGALALATGGQAMAGPGDEFTTTGAAQVTVVEPIGVQRVADLRFGRIMQPTTNGTMTLAYTGAISETGGVVGQTSTPQAFNGRGPGAFAVFGDANRRFILFMPNFINISNGTSTMRVDQFQVNPALLGLRRFDANGYAPLLVGARLRVNANQQVGTYTGTYTVSVLYL</sequence>
<comment type="caution">
    <text evidence="2">The sequence shown here is derived from an EMBL/GenBank/DDBJ whole genome shotgun (WGS) entry which is preliminary data.</text>
</comment>
<reference evidence="2 3" key="1">
    <citation type="submission" date="2022-08" db="EMBL/GenBank/DDBJ databases">
        <title>Polyphasic taxonomy analysis of Qipengyuania sp.RS5-5.</title>
        <authorList>
            <person name="Xamxidin M."/>
            <person name="Wu M."/>
        </authorList>
    </citation>
    <scope>NUCLEOTIDE SEQUENCE [LARGE SCALE GENOMIC DNA]</scope>
    <source>
        <strain evidence="2 3">RS5-5</strain>
    </source>
</reference>
<protein>
    <submittedName>
        <fullName evidence="2">DUF4402 domain-containing protein</fullName>
    </submittedName>
</protein>
<dbReference type="EMBL" id="JANKHH010000008">
    <property type="protein sequence ID" value="MCR2835187.1"/>
    <property type="molecule type" value="Genomic_DNA"/>
</dbReference>
<feature type="signal peptide" evidence="1">
    <location>
        <begin position="1"/>
        <end position="28"/>
    </location>
</feature>
<keyword evidence="1" id="KW-0732">Signal</keyword>
<organism evidence="2 3">
    <name type="scientific">Parerythrobacter lacustris</name>
    <dbReference type="NCBI Taxonomy" id="2969984"/>
    <lineage>
        <taxon>Bacteria</taxon>
        <taxon>Pseudomonadati</taxon>
        <taxon>Pseudomonadota</taxon>
        <taxon>Alphaproteobacteria</taxon>
        <taxon>Sphingomonadales</taxon>
        <taxon>Erythrobacteraceae</taxon>
        <taxon>Parerythrobacter</taxon>
    </lineage>
</organism>
<accession>A0ABT1XXK0</accession>
<name>A0ABT1XXK0_9SPHN</name>
<dbReference type="Pfam" id="PF14352">
    <property type="entry name" value="DUF4402"/>
    <property type="match status" value="1"/>
</dbReference>